<dbReference type="InterPro" id="IPR013538">
    <property type="entry name" value="ASHA1/2-like_C"/>
</dbReference>
<comment type="similarity">
    <text evidence="1">Belongs to the AHA1 family.</text>
</comment>
<dbReference type="SUPFAM" id="SSF55961">
    <property type="entry name" value="Bet v1-like"/>
    <property type="match status" value="1"/>
</dbReference>
<dbReference type="InterPro" id="IPR023393">
    <property type="entry name" value="START-like_dom_sf"/>
</dbReference>
<gene>
    <name evidence="3" type="ORF">GCM10009751_12340</name>
</gene>
<reference evidence="3 4" key="1">
    <citation type="journal article" date="2019" name="Int. J. Syst. Evol. Microbiol.">
        <title>The Global Catalogue of Microorganisms (GCM) 10K type strain sequencing project: providing services to taxonomists for standard genome sequencing and annotation.</title>
        <authorList>
            <consortium name="The Broad Institute Genomics Platform"/>
            <consortium name="The Broad Institute Genome Sequencing Center for Infectious Disease"/>
            <person name="Wu L."/>
            <person name="Ma J."/>
        </authorList>
    </citation>
    <scope>NUCLEOTIDE SEQUENCE [LARGE SCALE GENOMIC DNA]</scope>
    <source>
        <strain evidence="3 4">JCM 14326</strain>
    </source>
</reference>
<proteinExistence type="inferred from homology"/>
<feature type="domain" description="Activator of Hsp90 ATPase homologue 1/2-like C-terminal" evidence="2">
    <location>
        <begin position="13"/>
        <end position="144"/>
    </location>
</feature>
<sequence length="152" mass="16790">MEYGSIERELFVNASPEVVFDVVSNPEHVKEWWSDDAEFGPGPGSPGWLTFGDPAAGGDRVRFQVADAVPHTRFAFRWTHADPDAAPGNSNLVVFELTPADGGTMLRFSETGFRERGWAEAKVKEVHDDHTSGWDHFLPQLVTHAERIGADA</sequence>
<dbReference type="Proteomes" id="UP001501094">
    <property type="component" value="Unassembled WGS sequence"/>
</dbReference>
<comment type="caution">
    <text evidence="3">The sequence shown here is derived from an EMBL/GenBank/DDBJ whole genome shotgun (WGS) entry which is preliminary data.</text>
</comment>
<evidence type="ECO:0000256" key="1">
    <source>
        <dbReference type="ARBA" id="ARBA00006817"/>
    </source>
</evidence>
<accession>A0ABN2N7S7</accession>
<dbReference type="Gene3D" id="3.30.530.20">
    <property type="match status" value="1"/>
</dbReference>
<dbReference type="RefSeq" id="WP_344100640.1">
    <property type="nucleotide sequence ID" value="NZ_BAAANL010000002.1"/>
</dbReference>
<protein>
    <submittedName>
        <fullName evidence="3">SRPBCC domain-containing protein</fullName>
    </submittedName>
</protein>
<dbReference type="EMBL" id="BAAANL010000002">
    <property type="protein sequence ID" value="GAA1856640.1"/>
    <property type="molecule type" value="Genomic_DNA"/>
</dbReference>
<organism evidence="3 4">
    <name type="scientific">Myceligenerans crystallogenes</name>
    <dbReference type="NCBI Taxonomy" id="316335"/>
    <lineage>
        <taxon>Bacteria</taxon>
        <taxon>Bacillati</taxon>
        <taxon>Actinomycetota</taxon>
        <taxon>Actinomycetes</taxon>
        <taxon>Micrococcales</taxon>
        <taxon>Promicromonosporaceae</taxon>
        <taxon>Myceligenerans</taxon>
    </lineage>
</organism>
<keyword evidence="4" id="KW-1185">Reference proteome</keyword>
<dbReference type="Pfam" id="PF08327">
    <property type="entry name" value="AHSA1"/>
    <property type="match status" value="1"/>
</dbReference>
<evidence type="ECO:0000313" key="4">
    <source>
        <dbReference type="Proteomes" id="UP001501094"/>
    </source>
</evidence>
<name>A0ABN2N7S7_9MICO</name>
<evidence type="ECO:0000313" key="3">
    <source>
        <dbReference type="EMBL" id="GAA1856640.1"/>
    </source>
</evidence>
<evidence type="ECO:0000259" key="2">
    <source>
        <dbReference type="Pfam" id="PF08327"/>
    </source>
</evidence>